<dbReference type="InterPro" id="IPR009030">
    <property type="entry name" value="Growth_fac_rcpt_cys_sf"/>
</dbReference>
<dbReference type="AlphaFoldDB" id="A0A8C9FRD4"/>
<proteinExistence type="predicted"/>
<dbReference type="GO" id="GO:0008201">
    <property type="term" value="F:heparin binding"/>
    <property type="evidence" value="ECO:0007669"/>
    <property type="project" value="TreeGrafter"/>
</dbReference>
<dbReference type="PROSITE" id="PS51323">
    <property type="entry name" value="IGFBP_N_2"/>
    <property type="match status" value="1"/>
</dbReference>
<dbReference type="InterPro" id="IPR017891">
    <property type="entry name" value="Insulin_GF-bd_Cys-rich_CS"/>
</dbReference>
<dbReference type="SMART" id="SM00041">
    <property type="entry name" value="CT"/>
    <property type="match status" value="1"/>
</dbReference>
<feature type="domain" description="IGFBP N-terminal" evidence="8">
    <location>
        <begin position="44"/>
        <end position="116"/>
    </location>
</feature>
<keyword evidence="2" id="KW-0964">Secreted</keyword>
<evidence type="ECO:0000313" key="10">
    <source>
        <dbReference type="Proteomes" id="UP000694428"/>
    </source>
</evidence>
<feature type="signal peptide" evidence="6">
    <location>
        <begin position="1"/>
        <end position="16"/>
    </location>
</feature>
<dbReference type="SUPFAM" id="SSF57603">
    <property type="entry name" value="FnI-like domain"/>
    <property type="match status" value="1"/>
</dbReference>
<dbReference type="Pfam" id="PF00007">
    <property type="entry name" value="Cys_knot"/>
    <property type="match status" value="1"/>
</dbReference>
<evidence type="ECO:0000256" key="5">
    <source>
        <dbReference type="PROSITE-ProRule" id="PRU00039"/>
    </source>
</evidence>
<keyword evidence="10" id="KW-1185">Reference proteome</keyword>
<dbReference type="SUPFAM" id="SSF57184">
    <property type="entry name" value="Growth factor receptor domain"/>
    <property type="match status" value="1"/>
</dbReference>
<dbReference type="Gene3D" id="2.10.70.10">
    <property type="entry name" value="Complement Module, domain 1"/>
    <property type="match status" value="1"/>
</dbReference>
<evidence type="ECO:0000259" key="8">
    <source>
        <dbReference type="PROSITE" id="PS51323"/>
    </source>
</evidence>
<dbReference type="SMART" id="SM00121">
    <property type="entry name" value="IB"/>
    <property type="match status" value="1"/>
</dbReference>
<name>A0A8C9FRD4_PAVCR</name>
<sequence length="336" mass="37299">MRWLLFPTIFIIPCTQQFLCRAQAHRPLPRPGGKHPESSEAQPRTELCHWPCQCPPVPTCSPGVSLLKDGCGCCKACAKQAGEVCNEVDVCDPHKGLYCDYSQDEPRYETGVCAYLVAVGCELNGIYYLNGQTFQPNPLYKCLCISGTIGCTPIFTPKLAASPCSSGTGRKKTGQTVCGPGQNKQLQSINYRRMSGVPCYAGNNSVHEPCPIQCPCYSSQGDCILQKRKRKQAHLCFKIIIPSIPKGKTCQPTFQLPRAEKLFFSGCSTTQSYKLTFCGVCTDKRCCVPNKSKMITLHFECPNEGFFKWKMMWITSCVCQRICSDPGDIFSELRML</sequence>
<dbReference type="GO" id="GO:0007165">
    <property type="term" value="P:signal transduction"/>
    <property type="evidence" value="ECO:0007669"/>
    <property type="project" value="TreeGrafter"/>
</dbReference>
<dbReference type="InterPro" id="IPR000867">
    <property type="entry name" value="IGFBP-like"/>
</dbReference>
<keyword evidence="3 6" id="KW-0732">Signal</keyword>
<protein>
    <recommendedName>
        <fullName evidence="11">Cellular communication network factor 6</fullName>
    </recommendedName>
</protein>
<dbReference type="GO" id="GO:0007155">
    <property type="term" value="P:cell adhesion"/>
    <property type="evidence" value="ECO:0007669"/>
    <property type="project" value="TreeGrafter"/>
</dbReference>
<feature type="chain" id="PRO_5034564375" description="Cellular communication network factor 6" evidence="6">
    <location>
        <begin position="17"/>
        <end position="336"/>
    </location>
</feature>
<dbReference type="GO" id="GO:0031012">
    <property type="term" value="C:extracellular matrix"/>
    <property type="evidence" value="ECO:0007669"/>
    <property type="project" value="TreeGrafter"/>
</dbReference>
<evidence type="ECO:0000259" key="7">
    <source>
        <dbReference type="PROSITE" id="PS01225"/>
    </source>
</evidence>
<dbReference type="PANTHER" id="PTHR11348">
    <property type="entry name" value="CONNECTIVE TISSUE GROWTH FACTOR-RELATED"/>
    <property type="match status" value="1"/>
</dbReference>
<keyword evidence="4" id="KW-1015">Disulfide bond</keyword>
<dbReference type="GO" id="GO:0045597">
    <property type="term" value="P:positive regulation of cell differentiation"/>
    <property type="evidence" value="ECO:0007669"/>
    <property type="project" value="TreeGrafter"/>
</dbReference>
<evidence type="ECO:0000256" key="4">
    <source>
        <dbReference type="ARBA" id="ARBA00023157"/>
    </source>
</evidence>
<evidence type="ECO:0000256" key="1">
    <source>
        <dbReference type="ARBA" id="ARBA00004613"/>
    </source>
</evidence>
<accession>A0A8C9FRD4</accession>
<evidence type="ECO:0000256" key="2">
    <source>
        <dbReference type="ARBA" id="ARBA00022525"/>
    </source>
</evidence>
<dbReference type="Proteomes" id="UP000694428">
    <property type="component" value="Unplaced"/>
</dbReference>
<reference evidence="9" key="1">
    <citation type="submission" date="2025-08" db="UniProtKB">
        <authorList>
            <consortium name="Ensembl"/>
        </authorList>
    </citation>
    <scope>IDENTIFICATION</scope>
</reference>
<organism evidence="9 10">
    <name type="scientific">Pavo cristatus</name>
    <name type="common">Indian peafowl</name>
    <name type="synonym">Blue peafowl</name>
    <dbReference type="NCBI Taxonomy" id="9049"/>
    <lineage>
        <taxon>Eukaryota</taxon>
        <taxon>Metazoa</taxon>
        <taxon>Chordata</taxon>
        <taxon>Craniata</taxon>
        <taxon>Vertebrata</taxon>
        <taxon>Euteleostomi</taxon>
        <taxon>Archelosauria</taxon>
        <taxon>Archosauria</taxon>
        <taxon>Dinosauria</taxon>
        <taxon>Saurischia</taxon>
        <taxon>Theropoda</taxon>
        <taxon>Coelurosauria</taxon>
        <taxon>Aves</taxon>
        <taxon>Neognathae</taxon>
        <taxon>Galloanserae</taxon>
        <taxon>Galliformes</taxon>
        <taxon>Phasianidae</taxon>
        <taxon>Phasianinae</taxon>
        <taxon>Pavo</taxon>
    </lineage>
</organism>
<dbReference type="PANTHER" id="PTHR11348:SF3">
    <property type="entry name" value="CELLULAR COMMUNICATION NETWORK FACTOR 6"/>
    <property type="match status" value="1"/>
</dbReference>
<dbReference type="Pfam" id="PF00219">
    <property type="entry name" value="IGFBP"/>
    <property type="match status" value="1"/>
</dbReference>
<evidence type="ECO:0000256" key="6">
    <source>
        <dbReference type="SAM" id="SignalP"/>
    </source>
</evidence>
<dbReference type="GO" id="GO:0005615">
    <property type="term" value="C:extracellular space"/>
    <property type="evidence" value="ECO:0007669"/>
    <property type="project" value="TreeGrafter"/>
</dbReference>
<dbReference type="GO" id="GO:0005178">
    <property type="term" value="F:integrin binding"/>
    <property type="evidence" value="ECO:0007669"/>
    <property type="project" value="TreeGrafter"/>
</dbReference>
<evidence type="ECO:0000313" key="9">
    <source>
        <dbReference type="Ensembl" id="ENSPSTP00000016995.1"/>
    </source>
</evidence>
<feature type="domain" description="CTCK" evidence="7">
    <location>
        <begin position="250"/>
        <end position="324"/>
    </location>
</feature>
<comment type="subcellular location">
    <subcellularLocation>
        <location evidence="1">Secreted</location>
    </subcellularLocation>
</comment>
<dbReference type="Ensembl" id="ENSPSTT00000017810.1">
    <property type="protein sequence ID" value="ENSPSTP00000016995.1"/>
    <property type="gene ID" value="ENSPSTG00000012086.1"/>
</dbReference>
<evidence type="ECO:0000256" key="3">
    <source>
        <dbReference type="ARBA" id="ARBA00022729"/>
    </source>
</evidence>
<dbReference type="PROSITE" id="PS00222">
    <property type="entry name" value="IGFBP_N_1"/>
    <property type="match status" value="1"/>
</dbReference>
<dbReference type="InterPro" id="IPR050941">
    <property type="entry name" value="CCN"/>
</dbReference>
<evidence type="ECO:0008006" key="11">
    <source>
        <dbReference type="Google" id="ProtNLM"/>
    </source>
</evidence>
<dbReference type="InterPro" id="IPR006207">
    <property type="entry name" value="Cys_knot_C"/>
</dbReference>
<comment type="caution">
    <text evidence="5">Lacks conserved residue(s) required for the propagation of feature annotation.</text>
</comment>
<dbReference type="PROSITE" id="PS01225">
    <property type="entry name" value="CTCK_2"/>
    <property type="match status" value="1"/>
</dbReference>
<reference evidence="9" key="2">
    <citation type="submission" date="2025-09" db="UniProtKB">
        <authorList>
            <consortium name="Ensembl"/>
        </authorList>
    </citation>
    <scope>IDENTIFICATION</scope>
</reference>
<dbReference type="InterPro" id="IPR006208">
    <property type="entry name" value="Glyco_hormone_CN"/>
</dbReference>